<evidence type="ECO:0000256" key="1">
    <source>
        <dbReference type="SAM" id="SignalP"/>
    </source>
</evidence>
<name>A0A2U2I4S0_9BURK</name>
<dbReference type="Proteomes" id="UP000241421">
    <property type="component" value="Unassembled WGS sequence"/>
</dbReference>
<protein>
    <recommendedName>
        <fullName evidence="4">DUF4398 domain-containing protein</fullName>
    </recommendedName>
</protein>
<keyword evidence="1" id="KW-0732">Signal</keyword>
<keyword evidence="3" id="KW-1185">Reference proteome</keyword>
<dbReference type="EMBL" id="PXWF02000076">
    <property type="protein sequence ID" value="PWF54649.1"/>
    <property type="molecule type" value="Genomic_DNA"/>
</dbReference>
<dbReference type="OrthoDB" id="8590585at2"/>
<dbReference type="InterPro" id="IPR047780">
    <property type="entry name" value="TssQ-like"/>
</dbReference>
<dbReference type="NCBIfam" id="NF038027">
    <property type="entry name" value="TssQ_fam"/>
    <property type="match status" value="1"/>
</dbReference>
<accession>A0A2U2I4S0</accession>
<feature type="signal peptide" evidence="1">
    <location>
        <begin position="1"/>
        <end position="20"/>
    </location>
</feature>
<evidence type="ECO:0000313" key="3">
    <source>
        <dbReference type="Proteomes" id="UP000241421"/>
    </source>
</evidence>
<organism evidence="2 3">
    <name type="scientific">Massilia glaciei</name>
    <dbReference type="NCBI Taxonomy" id="1524097"/>
    <lineage>
        <taxon>Bacteria</taxon>
        <taxon>Pseudomonadati</taxon>
        <taxon>Pseudomonadota</taxon>
        <taxon>Betaproteobacteria</taxon>
        <taxon>Burkholderiales</taxon>
        <taxon>Oxalobacteraceae</taxon>
        <taxon>Telluria group</taxon>
        <taxon>Massilia</taxon>
    </lineage>
</organism>
<dbReference type="AlphaFoldDB" id="A0A2U2I4S0"/>
<dbReference type="RefSeq" id="WP_106756544.1">
    <property type="nucleotide sequence ID" value="NZ_PXWF02000076.1"/>
</dbReference>
<dbReference type="PROSITE" id="PS51257">
    <property type="entry name" value="PROKAR_LIPOPROTEIN"/>
    <property type="match status" value="1"/>
</dbReference>
<sequence>MKIYRHLAALPLLASAALFAGCANPLAGLKAEAGKPVRPGAVAADQLALRQGIELYNDGKYNEAIKRLSGNEINGASAKELQLDAIKHIAFSYCVTQRQALCKLQFEKALKLDPAFNLAPGEIGHPLWTPVFLKTKKGK</sequence>
<evidence type="ECO:0000313" key="2">
    <source>
        <dbReference type="EMBL" id="PWF54649.1"/>
    </source>
</evidence>
<reference evidence="2 3" key="1">
    <citation type="submission" date="2018-04" db="EMBL/GenBank/DDBJ databases">
        <title>Massilia violaceinigra sp. nov., a novel purple-pigmented bacterium isolated from Tianshan glacier, Xinjiang, China.</title>
        <authorList>
            <person name="Wang H."/>
        </authorList>
    </citation>
    <scope>NUCLEOTIDE SEQUENCE [LARGE SCALE GENOMIC DNA]</scope>
    <source>
        <strain evidence="2 3">B448-2</strain>
    </source>
</reference>
<comment type="caution">
    <text evidence="2">The sequence shown here is derived from an EMBL/GenBank/DDBJ whole genome shotgun (WGS) entry which is preliminary data.</text>
</comment>
<feature type="chain" id="PRO_5015588745" description="DUF4398 domain-containing protein" evidence="1">
    <location>
        <begin position="21"/>
        <end position="139"/>
    </location>
</feature>
<gene>
    <name evidence="2" type="ORF">C7C56_005870</name>
</gene>
<proteinExistence type="predicted"/>
<evidence type="ECO:0008006" key="4">
    <source>
        <dbReference type="Google" id="ProtNLM"/>
    </source>
</evidence>